<keyword evidence="1" id="KW-0472">Membrane</keyword>
<comment type="caution">
    <text evidence="3">The sequence shown here is derived from an EMBL/GenBank/DDBJ whole genome shotgun (WGS) entry which is preliminary data.</text>
</comment>
<reference evidence="3 4" key="1">
    <citation type="submission" date="2020-04" db="EMBL/GenBank/DDBJ databases">
        <title>MicrobeNet Type strains.</title>
        <authorList>
            <person name="Nicholson A.C."/>
        </authorList>
    </citation>
    <scope>NUCLEOTIDE SEQUENCE [LARGE SCALE GENOMIC DNA]</scope>
    <source>
        <strain evidence="3 4">CCUG 54536</strain>
    </source>
</reference>
<evidence type="ECO:0000256" key="1">
    <source>
        <dbReference type="SAM" id="Phobius"/>
    </source>
</evidence>
<dbReference type="AlphaFoldDB" id="A0A846ZHT5"/>
<dbReference type="EMBL" id="JAAXPO010000011">
    <property type="protein sequence ID" value="NKZ19135.1"/>
    <property type="molecule type" value="Genomic_DNA"/>
</dbReference>
<feature type="transmembrane region" description="Helical" evidence="1">
    <location>
        <begin position="53"/>
        <end position="78"/>
    </location>
</feature>
<dbReference type="Proteomes" id="UP000590460">
    <property type="component" value="Unassembled WGS sequence"/>
</dbReference>
<protein>
    <submittedName>
        <fullName evidence="3">VTT domain-containing protein</fullName>
    </submittedName>
</protein>
<keyword evidence="1" id="KW-0812">Transmembrane</keyword>
<keyword evidence="1" id="KW-1133">Transmembrane helix</keyword>
<accession>A0A846ZHT5</accession>
<dbReference type="Pfam" id="PF09335">
    <property type="entry name" value="VTT_dom"/>
    <property type="match status" value="1"/>
</dbReference>
<name>A0A846ZHT5_9LACO</name>
<dbReference type="InterPro" id="IPR032816">
    <property type="entry name" value="VTT_dom"/>
</dbReference>
<evidence type="ECO:0000259" key="2">
    <source>
        <dbReference type="Pfam" id="PF09335"/>
    </source>
</evidence>
<organism evidence="3 4">
    <name type="scientific">Leuconostoc holzapfelii</name>
    <dbReference type="NCBI Taxonomy" id="434464"/>
    <lineage>
        <taxon>Bacteria</taxon>
        <taxon>Bacillati</taxon>
        <taxon>Bacillota</taxon>
        <taxon>Bacilli</taxon>
        <taxon>Lactobacillales</taxon>
        <taxon>Lactobacillaceae</taxon>
        <taxon>Leuconostoc</taxon>
    </lineage>
</organism>
<feature type="transmembrane region" description="Helical" evidence="1">
    <location>
        <begin position="135"/>
        <end position="152"/>
    </location>
</feature>
<sequence>MSLLNHHLTPEVLRAQVRSHGIVTALLLTTLLAVCCLIPGVPTSMVGVLIGVYFGPLVGIILNTLGTFTGNSLSYILISHFKIIEQPYTQNSWVRLIASAKHPAAILTVSYMIPFLPVFLVNYTADQLQLPESTTFLSILGGAIPSAVLLSFGGDALFRGQNKLGITLVLIFLLMGLLILVLHLDKKPALDHSLHG</sequence>
<feature type="transmembrane region" description="Helical" evidence="1">
    <location>
        <begin position="104"/>
        <end position="123"/>
    </location>
</feature>
<feature type="domain" description="VTT" evidence="2">
    <location>
        <begin position="41"/>
        <end position="155"/>
    </location>
</feature>
<feature type="transmembrane region" description="Helical" evidence="1">
    <location>
        <begin position="21"/>
        <end position="41"/>
    </location>
</feature>
<feature type="transmembrane region" description="Helical" evidence="1">
    <location>
        <begin position="164"/>
        <end position="184"/>
    </location>
</feature>
<dbReference type="RefSeq" id="WP_168677800.1">
    <property type="nucleotide sequence ID" value="NZ_BPKV01000016.1"/>
</dbReference>
<evidence type="ECO:0000313" key="4">
    <source>
        <dbReference type="Proteomes" id="UP000590460"/>
    </source>
</evidence>
<evidence type="ECO:0000313" key="3">
    <source>
        <dbReference type="EMBL" id="NKZ19135.1"/>
    </source>
</evidence>
<proteinExistence type="predicted"/>
<gene>
    <name evidence="3" type="ORF">HF966_08110</name>
</gene>